<proteinExistence type="predicted"/>
<keyword evidence="6" id="KW-0547">Nucleotide-binding</keyword>
<dbReference type="FunFam" id="3.30.565.10:FF:000006">
    <property type="entry name" value="Sensor histidine kinase WalK"/>
    <property type="match status" value="1"/>
</dbReference>
<evidence type="ECO:0000259" key="11">
    <source>
        <dbReference type="PROSITE" id="PS50109"/>
    </source>
</evidence>
<dbReference type="InterPro" id="IPR036890">
    <property type="entry name" value="HATPase_C_sf"/>
</dbReference>
<evidence type="ECO:0000313" key="13">
    <source>
        <dbReference type="Proteomes" id="UP000313231"/>
    </source>
</evidence>
<dbReference type="GO" id="GO:0000156">
    <property type="term" value="F:phosphorelay response regulator activity"/>
    <property type="evidence" value="ECO:0007669"/>
    <property type="project" value="TreeGrafter"/>
</dbReference>
<dbReference type="InterPro" id="IPR003661">
    <property type="entry name" value="HisK_dim/P_dom"/>
</dbReference>
<accession>A0A5C4VQT8</accession>
<keyword evidence="9" id="KW-0902">Two-component regulatory system</keyword>
<dbReference type="InterPro" id="IPR036097">
    <property type="entry name" value="HisK_dim/P_sf"/>
</dbReference>
<keyword evidence="7 12" id="KW-0418">Kinase</keyword>
<feature type="domain" description="Histidine kinase" evidence="11">
    <location>
        <begin position="184"/>
        <end position="400"/>
    </location>
</feature>
<evidence type="ECO:0000256" key="3">
    <source>
        <dbReference type="ARBA" id="ARBA00012438"/>
    </source>
</evidence>
<evidence type="ECO:0000256" key="4">
    <source>
        <dbReference type="ARBA" id="ARBA00022553"/>
    </source>
</evidence>
<dbReference type="Gene3D" id="3.30.565.10">
    <property type="entry name" value="Histidine kinase-like ATPase, C-terminal domain"/>
    <property type="match status" value="1"/>
</dbReference>
<dbReference type="SUPFAM" id="SSF47384">
    <property type="entry name" value="Homodimeric domain of signal transducing histidine kinase"/>
    <property type="match status" value="1"/>
</dbReference>
<protein>
    <recommendedName>
        <fullName evidence="10">Sensor-like histidine kinase SenX3</fullName>
        <ecNumber evidence="3">2.7.13.3</ecNumber>
    </recommendedName>
</protein>
<dbReference type="InterPro" id="IPR005467">
    <property type="entry name" value="His_kinase_dom"/>
</dbReference>
<evidence type="ECO:0000256" key="5">
    <source>
        <dbReference type="ARBA" id="ARBA00022679"/>
    </source>
</evidence>
<dbReference type="InterPro" id="IPR050351">
    <property type="entry name" value="BphY/WalK/GraS-like"/>
</dbReference>
<name>A0A5C4VQT8_9ACTN</name>
<dbReference type="Gene3D" id="3.30.450.40">
    <property type="match status" value="1"/>
</dbReference>
<dbReference type="Proteomes" id="UP000313231">
    <property type="component" value="Unassembled WGS sequence"/>
</dbReference>
<evidence type="ECO:0000256" key="2">
    <source>
        <dbReference type="ARBA" id="ARBA00004236"/>
    </source>
</evidence>
<dbReference type="PROSITE" id="PS50109">
    <property type="entry name" value="HIS_KIN"/>
    <property type="match status" value="1"/>
</dbReference>
<dbReference type="Pfam" id="PF02518">
    <property type="entry name" value="HATPase_c"/>
    <property type="match status" value="1"/>
</dbReference>
<dbReference type="PANTHER" id="PTHR42878">
    <property type="entry name" value="TWO-COMPONENT HISTIDINE KINASE"/>
    <property type="match status" value="1"/>
</dbReference>
<evidence type="ECO:0000256" key="1">
    <source>
        <dbReference type="ARBA" id="ARBA00000085"/>
    </source>
</evidence>
<comment type="catalytic activity">
    <reaction evidence="1">
        <text>ATP + protein L-histidine = ADP + protein N-phospho-L-histidine.</text>
        <dbReference type="EC" id="2.7.13.3"/>
    </reaction>
</comment>
<gene>
    <name evidence="12" type="ORF">FHP29_13585</name>
</gene>
<evidence type="ECO:0000256" key="7">
    <source>
        <dbReference type="ARBA" id="ARBA00022777"/>
    </source>
</evidence>
<keyword evidence="5" id="KW-0808">Transferase</keyword>
<dbReference type="GO" id="GO:0005524">
    <property type="term" value="F:ATP binding"/>
    <property type="evidence" value="ECO:0007669"/>
    <property type="project" value="UniProtKB-KW"/>
</dbReference>
<dbReference type="SUPFAM" id="SSF55874">
    <property type="entry name" value="ATPase domain of HSP90 chaperone/DNA topoisomerase II/histidine kinase"/>
    <property type="match status" value="1"/>
</dbReference>
<dbReference type="InterPro" id="IPR004358">
    <property type="entry name" value="Sig_transdc_His_kin-like_C"/>
</dbReference>
<dbReference type="RefSeq" id="WP_139623417.1">
    <property type="nucleotide sequence ID" value="NZ_VDMP01000025.1"/>
</dbReference>
<evidence type="ECO:0000313" key="12">
    <source>
        <dbReference type="EMBL" id="TNM38303.1"/>
    </source>
</evidence>
<keyword evidence="4" id="KW-0597">Phosphoprotein</keyword>
<dbReference type="GO" id="GO:0005886">
    <property type="term" value="C:plasma membrane"/>
    <property type="evidence" value="ECO:0007669"/>
    <property type="project" value="UniProtKB-SubCell"/>
</dbReference>
<dbReference type="InterPro" id="IPR003594">
    <property type="entry name" value="HATPase_dom"/>
</dbReference>
<sequence>MTDPTLAATLELIAEGVVEFAGYEIAVVSLVDDRIIRPFVVLGSDDARRILEEVRLPLALFERQLELAEAWGALSFMPAERLRSTSHRYRWVPDLVALDVPDAWRPEDMLCGLLRDQDGRLLGVLSVDLPVSGRRPDESQRATLQMYVRLAERALSTALERGDLEVRVQREREVAEYRRLIVDVLAQELRSTAASIAGTVDLLRARPGLDEQVQAALAVIDGGTGRIRSVVDDMAALARLGHAEGMLRRMTTDLGKVARDTIALQGAGARAREVSVELETVGDVTVVGDPDELDRMVRNLVSNAIKYSEHGGHVTVRVEERAALVVLTVADEGLGIDAADRVRIFDEFFRSRRADVRRRSGAGLGLAIVDRVVALHAGTVRVDSELGAGSTFTVELPRTGPTPPRD</sequence>
<evidence type="ECO:0000256" key="9">
    <source>
        <dbReference type="ARBA" id="ARBA00023012"/>
    </source>
</evidence>
<dbReference type="InterPro" id="IPR029016">
    <property type="entry name" value="GAF-like_dom_sf"/>
</dbReference>
<reference evidence="12 13" key="1">
    <citation type="journal article" date="2016" name="Int. J. Syst. Evol. Microbiol.">
        <title>Nocardioides albidus sp. nov., an actinobacterium isolated from garden soil.</title>
        <authorList>
            <person name="Singh H."/>
            <person name="Du J."/>
            <person name="Trinh H."/>
            <person name="Won K."/>
            <person name="Yang J.E."/>
            <person name="Yin C."/>
            <person name="Kook M."/>
            <person name="Yi T.H."/>
        </authorList>
    </citation>
    <scope>NUCLEOTIDE SEQUENCE [LARGE SCALE GENOMIC DNA]</scope>
    <source>
        <strain evidence="12 13">CCTCC AB 2015297</strain>
    </source>
</reference>
<dbReference type="SUPFAM" id="SSF55781">
    <property type="entry name" value="GAF domain-like"/>
    <property type="match status" value="1"/>
</dbReference>
<dbReference type="SMART" id="SM00388">
    <property type="entry name" value="HisKA"/>
    <property type="match status" value="1"/>
</dbReference>
<dbReference type="SMART" id="SM00387">
    <property type="entry name" value="HATPase_c"/>
    <property type="match status" value="1"/>
</dbReference>
<evidence type="ECO:0000256" key="10">
    <source>
        <dbReference type="ARBA" id="ARBA00039401"/>
    </source>
</evidence>
<organism evidence="12 13">
    <name type="scientific">Nocardioides albidus</name>
    <dbReference type="NCBI Taxonomy" id="1517589"/>
    <lineage>
        <taxon>Bacteria</taxon>
        <taxon>Bacillati</taxon>
        <taxon>Actinomycetota</taxon>
        <taxon>Actinomycetes</taxon>
        <taxon>Propionibacteriales</taxon>
        <taxon>Nocardioidaceae</taxon>
        <taxon>Nocardioides</taxon>
    </lineage>
</organism>
<keyword evidence="13" id="KW-1185">Reference proteome</keyword>
<dbReference type="PANTHER" id="PTHR42878:SF7">
    <property type="entry name" value="SENSOR HISTIDINE KINASE GLRK"/>
    <property type="match status" value="1"/>
</dbReference>
<evidence type="ECO:0000256" key="8">
    <source>
        <dbReference type="ARBA" id="ARBA00022840"/>
    </source>
</evidence>
<dbReference type="EC" id="2.7.13.3" evidence="3"/>
<dbReference type="OrthoDB" id="9757990at2"/>
<dbReference type="GO" id="GO:0007234">
    <property type="term" value="P:osmosensory signaling via phosphorelay pathway"/>
    <property type="evidence" value="ECO:0007669"/>
    <property type="project" value="TreeGrafter"/>
</dbReference>
<dbReference type="AlphaFoldDB" id="A0A5C4VQT8"/>
<dbReference type="CDD" id="cd00082">
    <property type="entry name" value="HisKA"/>
    <property type="match status" value="1"/>
</dbReference>
<keyword evidence="8" id="KW-0067">ATP-binding</keyword>
<dbReference type="GO" id="GO:0000155">
    <property type="term" value="F:phosphorelay sensor kinase activity"/>
    <property type="evidence" value="ECO:0007669"/>
    <property type="project" value="InterPro"/>
</dbReference>
<evidence type="ECO:0000256" key="6">
    <source>
        <dbReference type="ARBA" id="ARBA00022741"/>
    </source>
</evidence>
<dbReference type="PRINTS" id="PR00344">
    <property type="entry name" value="BCTRLSENSOR"/>
</dbReference>
<dbReference type="EMBL" id="VDMP01000025">
    <property type="protein sequence ID" value="TNM38303.1"/>
    <property type="molecule type" value="Genomic_DNA"/>
</dbReference>
<dbReference type="GO" id="GO:0030295">
    <property type="term" value="F:protein kinase activator activity"/>
    <property type="evidence" value="ECO:0007669"/>
    <property type="project" value="TreeGrafter"/>
</dbReference>
<comment type="caution">
    <text evidence="12">The sequence shown here is derived from an EMBL/GenBank/DDBJ whole genome shotgun (WGS) entry which is preliminary data.</text>
</comment>
<comment type="subcellular location">
    <subcellularLocation>
        <location evidence="2">Cell membrane</location>
    </subcellularLocation>
</comment>